<feature type="compositionally biased region" description="Low complexity" evidence="1">
    <location>
        <begin position="582"/>
        <end position="591"/>
    </location>
</feature>
<dbReference type="EMBL" id="JAUIRO010000007">
    <property type="protein sequence ID" value="KAK0706132.1"/>
    <property type="molecule type" value="Genomic_DNA"/>
</dbReference>
<feature type="compositionally biased region" description="Pro residues" evidence="1">
    <location>
        <begin position="672"/>
        <end position="684"/>
    </location>
</feature>
<dbReference type="RefSeq" id="XP_060291226.1">
    <property type="nucleotide sequence ID" value="XM_060445990.1"/>
</dbReference>
<evidence type="ECO:0000313" key="2">
    <source>
        <dbReference type="EMBL" id="KAK0706132.1"/>
    </source>
</evidence>
<dbReference type="GeneID" id="85329260"/>
<feature type="compositionally biased region" description="Basic and acidic residues" evidence="1">
    <location>
        <begin position="86"/>
        <end position="98"/>
    </location>
</feature>
<evidence type="ECO:0000256" key="1">
    <source>
        <dbReference type="SAM" id="MobiDB-lite"/>
    </source>
</evidence>
<feature type="compositionally biased region" description="Low complexity" evidence="1">
    <location>
        <begin position="37"/>
        <end position="71"/>
    </location>
</feature>
<feature type="region of interest" description="Disordered" evidence="1">
    <location>
        <begin position="651"/>
        <end position="733"/>
    </location>
</feature>
<dbReference type="Proteomes" id="UP001172101">
    <property type="component" value="Unassembled WGS sequence"/>
</dbReference>
<reference evidence="2" key="1">
    <citation type="submission" date="2023-06" db="EMBL/GenBank/DDBJ databases">
        <title>Genome-scale phylogeny and comparative genomics of the fungal order Sordariales.</title>
        <authorList>
            <consortium name="Lawrence Berkeley National Laboratory"/>
            <person name="Hensen N."/>
            <person name="Bonometti L."/>
            <person name="Westerberg I."/>
            <person name="Brannstrom I.O."/>
            <person name="Guillou S."/>
            <person name="Cros-Aarteil S."/>
            <person name="Calhoun S."/>
            <person name="Haridas S."/>
            <person name="Kuo A."/>
            <person name="Mondo S."/>
            <person name="Pangilinan J."/>
            <person name="Riley R."/>
            <person name="LaButti K."/>
            <person name="Andreopoulos B."/>
            <person name="Lipzen A."/>
            <person name="Chen C."/>
            <person name="Yanf M."/>
            <person name="Daum C."/>
            <person name="Ng V."/>
            <person name="Clum A."/>
            <person name="Steindorff A."/>
            <person name="Ohm R."/>
            <person name="Martin F."/>
            <person name="Silar P."/>
            <person name="Natvig D."/>
            <person name="Lalanne C."/>
            <person name="Gautier V."/>
            <person name="Ament-velasquez S.L."/>
            <person name="Kruys A."/>
            <person name="Hutchinson M.I."/>
            <person name="Powell A.J."/>
            <person name="Barry K."/>
            <person name="Miller A.N."/>
            <person name="Grigoriev I.V."/>
            <person name="Debuchy R."/>
            <person name="Gladieux P."/>
            <person name="Thoren M.H."/>
            <person name="Johannesson H."/>
        </authorList>
    </citation>
    <scope>NUCLEOTIDE SEQUENCE</scope>
    <source>
        <strain evidence="2">SMH2392-1A</strain>
    </source>
</reference>
<protein>
    <recommendedName>
        <fullName evidence="4">C2H2-type domain-containing protein</fullName>
    </recommendedName>
</protein>
<organism evidence="2 3">
    <name type="scientific">Lasiosphaeria miniovina</name>
    <dbReference type="NCBI Taxonomy" id="1954250"/>
    <lineage>
        <taxon>Eukaryota</taxon>
        <taxon>Fungi</taxon>
        <taxon>Dikarya</taxon>
        <taxon>Ascomycota</taxon>
        <taxon>Pezizomycotina</taxon>
        <taxon>Sordariomycetes</taxon>
        <taxon>Sordariomycetidae</taxon>
        <taxon>Sordariales</taxon>
        <taxon>Lasiosphaeriaceae</taxon>
        <taxon>Lasiosphaeria</taxon>
    </lineage>
</organism>
<feature type="compositionally biased region" description="Gly residues" evidence="1">
    <location>
        <begin position="236"/>
        <end position="249"/>
    </location>
</feature>
<feature type="region of interest" description="Disordered" evidence="1">
    <location>
        <begin position="526"/>
        <end position="553"/>
    </location>
</feature>
<proteinExistence type="predicted"/>
<evidence type="ECO:0008006" key="4">
    <source>
        <dbReference type="Google" id="ProtNLM"/>
    </source>
</evidence>
<comment type="caution">
    <text evidence="2">The sequence shown here is derived from an EMBL/GenBank/DDBJ whole genome shotgun (WGS) entry which is preliminary data.</text>
</comment>
<dbReference type="PANTHER" id="PTHR38166">
    <property type="entry name" value="C2H2-TYPE DOMAIN-CONTAINING PROTEIN-RELATED"/>
    <property type="match status" value="1"/>
</dbReference>
<name>A0AA40DMD7_9PEZI</name>
<gene>
    <name evidence="2" type="ORF">B0T26DRAFT_755662</name>
</gene>
<feature type="region of interest" description="Disordered" evidence="1">
    <location>
        <begin position="571"/>
        <end position="631"/>
    </location>
</feature>
<dbReference type="PANTHER" id="PTHR38166:SF1">
    <property type="entry name" value="C2H2-TYPE DOMAIN-CONTAINING PROTEIN"/>
    <property type="match status" value="1"/>
</dbReference>
<dbReference type="AlphaFoldDB" id="A0AA40DMD7"/>
<feature type="compositionally biased region" description="Acidic residues" evidence="1">
    <location>
        <begin position="168"/>
        <end position="182"/>
    </location>
</feature>
<keyword evidence="3" id="KW-1185">Reference proteome</keyword>
<feature type="compositionally biased region" description="Acidic residues" evidence="1">
    <location>
        <begin position="285"/>
        <end position="295"/>
    </location>
</feature>
<accession>A0AA40DMD7</accession>
<evidence type="ECO:0000313" key="3">
    <source>
        <dbReference type="Proteomes" id="UP001172101"/>
    </source>
</evidence>
<sequence length="733" mass="78538">MPQPPSAAVQDVEAASHAPWSSPTYHDLRVTNWKGVATSAAASRSPSPATTPSESSNHYAASTTSSWATSAVRTPECGYPGDEDSERCGNSKWDDEVPKWVPARDPPPTAANFFARSARGLPGARSASRPSSLRNAVSARDAAEPPPACYEHADSDSSDSECGTAGESDIEEEEEDGDEDNEWSGQNGNLESAVISAVDGDLALAAFLIPLLHRDVSLALKSKVESWQCTTTTQHGVGGNSDGSPGEGGKTVYTDTSPGQGSSSRASRKRRRTSSDGDNGGGGGDDGDDRDDEDNNNNRGSGVGPAANSPDDGEEPQWLLACPFHKRDPVKYGIQHGNSGNGKKHRYRACMGPGFKSVQRLKEHLKRVHSPIQCERCYEVFPGTDRAVCLNKLGEHRTMDVSCSKLEDSSKKEGISEAQWAALDKQNRKKNQEIHRVEKWFEIWDVVFPGVERPKSPWHDIGAPYGAASSSPSRDGEDFAKLFINILDHKHQQGDIDFPENAQMFRDRLENVVKQTFKAYISLHGKLSPDTTSSSESQHRRSLADGGSSTLLSAPATTASHQLTATTAATSVIGTGGGGGVPNNNNIISRRPPQPPTPQQQQQQQNAYTLNPTGYHGMASMSSMAAPPTMGSPVVVPSVRAHMPSFAGIHQAHHHPHPDDPSGSFFYSYMFQPPPPPPPQPSPHTPAGSWGAPPHAHGQPVPFAHLAPQNYGMPTSDFYHSGEAQNFGPGPGE</sequence>
<feature type="region of interest" description="Disordered" evidence="1">
    <location>
        <begin position="1"/>
        <end position="25"/>
    </location>
</feature>
<feature type="region of interest" description="Disordered" evidence="1">
    <location>
        <begin position="37"/>
        <end position="188"/>
    </location>
</feature>
<feature type="region of interest" description="Disordered" evidence="1">
    <location>
        <begin position="232"/>
        <end position="317"/>
    </location>
</feature>